<dbReference type="PROSITE" id="PS51318">
    <property type="entry name" value="TAT"/>
    <property type="match status" value="1"/>
</dbReference>
<comment type="caution">
    <text evidence="4">The sequence shown here is derived from an EMBL/GenBank/DDBJ whole genome shotgun (WGS) entry which is preliminary data.</text>
</comment>
<feature type="chain" id="PRO_5031245873" evidence="1">
    <location>
        <begin position="34"/>
        <end position="432"/>
    </location>
</feature>
<dbReference type="PIRSF" id="PIRSF016719">
    <property type="entry name" value="UCP016719"/>
    <property type="match status" value="1"/>
</dbReference>
<proteinExistence type="predicted"/>
<dbReference type="InterPro" id="IPR048502">
    <property type="entry name" value="NamZ_N"/>
</dbReference>
<dbReference type="RefSeq" id="WP_153431368.1">
    <property type="nucleotide sequence ID" value="NZ_WIPH01000028.1"/>
</dbReference>
<feature type="signal peptide" evidence="1">
    <location>
        <begin position="1"/>
        <end position="33"/>
    </location>
</feature>
<dbReference type="AlphaFoldDB" id="A0A7X1SRZ8"/>
<keyword evidence="5" id="KW-1185">Reference proteome</keyword>
<sequence length="432" mass="46820">MPHRTSATHAPKTSIGRRIFMALCAGSAGSSWATALGMPAGCPSPAKVRTGYDALEADGYQALKGRKLGLIANPTSVDRHLRHIADRLHAAPGVNLKAIFGPEHGFRGSAQAGHSEAKSIDPRTGIPVYDMYTFSGPKLDALLKSADIDLLVFDIQDIGARFYTYIWSMFDALVACARCGIAFMVLDRPNPITGLHASGPTLDPAFSSFVGRVPLLLRHGMTVGELARLFNSHSVPQQAGRPARLNVIPMTGWHRKLYQDETDLVWVPPSPNMPDVTTAIAYPGTCLFEGTTLSVGRGTASPFLTLGAPGLDATRWVGELNNAGLPGCLFREDWFTPGFEVAKDQLCHGLQLAITDRKSFDPLLTGVTMLQTVLKISEHPIWKKSGSTFDILTGSNTLRRQLSQGMSAPDILASWKPDEAEFALQRHSFLLY</sequence>
<evidence type="ECO:0000259" key="3">
    <source>
        <dbReference type="Pfam" id="PF20732"/>
    </source>
</evidence>
<dbReference type="Gene3D" id="3.40.50.12170">
    <property type="entry name" value="Uncharacterised protein PF07075, DUF1343"/>
    <property type="match status" value="1"/>
</dbReference>
<protein>
    <submittedName>
        <fullName evidence="4">DUF1343 domain-containing protein</fullName>
    </submittedName>
</protein>
<keyword evidence="1" id="KW-0732">Signal</keyword>
<dbReference type="InterPro" id="IPR008302">
    <property type="entry name" value="NamZ"/>
</dbReference>
<accession>A0A7X1SRZ8</accession>
<evidence type="ECO:0000313" key="5">
    <source>
        <dbReference type="Proteomes" id="UP000432209"/>
    </source>
</evidence>
<organism evidence="4 5">
    <name type="scientific">Gluconobacter aidae</name>
    <dbReference type="NCBI Taxonomy" id="2662454"/>
    <lineage>
        <taxon>Bacteria</taxon>
        <taxon>Pseudomonadati</taxon>
        <taxon>Pseudomonadota</taxon>
        <taxon>Alphaproteobacteria</taxon>
        <taxon>Acetobacterales</taxon>
        <taxon>Acetobacteraceae</taxon>
        <taxon>Gluconobacter</taxon>
    </lineage>
</organism>
<evidence type="ECO:0000259" key="2">
    <source>
        <dbReference type="Pfam" id="PF07075"/>
    </source>
</evidence>
<evidence type="ECO:0000256" key="1">
    <source>
        <dbReference type="SAM" id="SignalP"/>
    </source>
</evidence>
<feature type="domain" description="Peptidoglycan beta-N-acetylmuramidase NamZ N-terminal" evidence="2">
    <location>
        <begin position="69"/>
        <end position="276"/>
    </location>
</feature>
<dbReference type="Gene3D" id="3.90.1150.140">
    <property type="match status" value="1"/>
</dbReference>
<dbReference type="InterPro" id="IPR006311">
    <property type="entry name" value="TAT_signal"/>
</dbReference>
<name>A0A7X1SRZ8_9PROT</name>
<evidence type="ECO:0000313" key="4">
    <source>
        <dbReference type="EMBL" id="MQR99712.1"/>
    </source>
</evidence>
<dbReference type="GO" id="GO:0033922">
    <property type="term" value="F:peptidoglycan beta-N-acetylmuramidase activity"/>
    <property type="evidence" value="ECO:0007669"/>
    <property type="project" value="InterPro"/>
</dbReference>
<gene>
    <name evidence="4" type="ORF">GFJ39_10995</name>
</gene>
<feature type="domain" description="Peptidoglycan beta-N-acetylmuramidase NamZ C-terminal" evidence="3">
    <location>
        <begin position="281"/>
        <end position="432"/>
    </location>
</feature>
<dbReference type="Pfam" id="PF07075">
    <property type="entry name" value="NamZ_N"/>
    <property type="match status" value="1"/>
</dbReference>
<dbReference type="PANTHER" id="PTHR42915">
    <property type="entry name" value="HYPOTHETICAL 460 KDA PROTEIN IN FEUA-SIGW INTERGENIC REGION [PRECURSOR]"/>
    <property type="match status" value="1"/>
</dbReference>
<reference evidence="4 5" key="1">
    <citation type="submission" date="2019-10" db="EMBL/GenBank/DDBJ databases">
        <title>Gluconobacter aidae sp. nov., a novel species of acetic acid bacteria isolated in Thailand.</title>
        <authorList>
            <person name="Yukphan P."/>
            <person name="Charoenyingcharoen P."/>
            <person name="Malimas S."/>
            <person name="Muramatsu Y."/>
            <person name="Nakagawa Y."/>
            <person name="Tanasupawat S."/>
            <person name="Yamada Y."/>
        </authorList>
    </citation>
    <scope>NUCLEOTIDE SEQUENCE [LARGE SCALE GENOMIC DNA]</scope>
    <source>
        <strain evidence="4 5">AC10</strain>
    </source>
</reference>
<dbReference type="Proteomes" id="UP000432209">
    <property type="component" value="Unassembled WGS sequence"/>
</dbReference>
<dbReference type="Pfam" id="PF20732">
    <property type="entry name" value="NamZ_C"/>
    <property type="match status" value="1"/>
</dbReference>
<dbReference type="InterPro" id="IPR048503">
    <property type="entry name" value="NamZ_C"/>
</dbReference>
<dbReference type="EMBL" id="WIPH01000028">
    <property type="protein sequence ID" value="MQR99712.1"/>
    <property type="molecule type" value="Genomic_DNA"/>
</dbReference>
<dbReference type="PANTHER" id="PTHR42915:SF1">
    <property type="entry name" value="PEPTIDOGLYCAN BETA-N-ACETYLMURAMIDASE NAMZ"/>
    <property type="match status" value="1"/>
</dbReference>